<dbReference type="Proteomes" id="UP001590951">
    <property type="component" value="Unassembled WGS sequence"/>
</dbReference>
<accession>A0ABR4AXU1</accession>
<dbReference type="EMBL" id="JBHFEH010000062">
    <property type="protein sequence ID" value="KAL2049531.1"/>
    <property type="molecule type" value="Genomic_DNA"/>
</dbReference>
<reference evidence="1 2" key="1">
    <citation type="submission" date="2024-09" db="EMBL/GenBank/DDBJ databases">
        <title>Rethinking Asexuality: The Enigmatic Case of Functional Sexual Genes in Lepraria (Stereocaulaceae).</title>
        <authorList>
            <person name="Doellman M."/>
            <person name="Sun Y."/>
            <person name="Barcenas-Pena A."/>
            <person name="Lumbsch H.T."/>
            <person name="Grewe F."/>
        </authorList>
    </citation>
    <scope>NUCLEOTIDE SEQUENCE [LARGE SCALE GENOMIC DNA]</scope>
    <source>
        <strain evidence="1 2">Grewe 0041</strain>
    </source>
</reference>
<comment type="caution">
    <text evidence="1">The sequence shown here is derived from an EMBL/GenBank/DDBJ whole genome shotgun (WGS) entry which is preliminary data.</text>
</comment>
<organism evidence="1 2">
    <name type="scientific">Lepraria finkii</name>
    <dbReference type="NCBI Taxonomy" id="1340010"/>
    <lineage>
        <taxon>Eukaryota</taxon>
        <taxon>Fungi</taxon>
        <taxon>Dikarya</taxon>
        <taxon>Ascomycota</taxon>
        <taxon>Pezizomycotina</taxon>
        <taxon>Lecanoromycetes</taxon>
        <taxon>OSLEUM clade</taxon>
        <taxon>Lecanoromycetidae</taxon>
        <taxon>Lecanorales</taxon>
        <taxon>Lecanorineae</taxon>
        <taxon>Stereocaulaceae</taxon>
        <taxon>Lepraria</taxon>
    </lineage>
</organism>
<gene>
    <name evidence="1" type="ORF">ABVK25_010218</name>
</gene>
<sequence length="104" mass="11582">MRTFTMLLLDQLWHPGTLSPAAPQIIELRRLYYLLQPLQTGGAISSEIPDDRRQKSSLPTLRFLNLKEDVSVTRMTLIQKSASSAPALALCRPVTTGFQTSTIP</sequence>
<protein>
    <submittedName>
        <fullName evidence="1">Uncharacterized protein</fullName>
    </submittedName>
</protein>
<keyword evidence="2" id="KW-1185">Reference proteome</keyword>
<evidence type="ECO:0000313" key="1">
    <source>
        <dbReference type="EMBL" id="KAL2049531.1"/>
    </source>
</evidence>
<proteinExistence type="predicted"/>
<name>A0ABR4AXU1_9LECA</name>
<evidence type="ECO:0000313" key="2">
    <source>
        <dbReference type="Proteomes" id="UP001590951"/>
    </source>
</evidence>